<organism evidence="9 10">
    <name type="scientific">Geotrypetes seraphini</name>
    <name type="common">Gaboon caecilian</name>
    <name type="synonym">Caecilia seraphini</name>
    <dbReference type="NCBI Taxonomy" id="260995"/>
    <lineage>
        <taxon>Eukaryota</taxon>
        <taxon>Metazoa</taxon>
        <taxon>Chordata</taxon>
        <taxon>Craniata</taxon>
        <taxon>Vertebrata</taxon>
        <taxon>Euteleostomi</taxon>
        <taxon>Amphibia</taxon>
        <taxon>Gymnophiona</taxon>
        <taxon>Geotrypetes</taxon>
    </lineage>
</organism>
<evidence type="ECO:0000256" key="8">
    <source>
        <dbReference type="SAM" id="SignalP"/>
    </source>
</evidence>
<comment type="catalytic activity">
    <reaction evidence="7">
        <text>(6S)-5,6,7,8-tetrahydrofolyl-(gamma-L-Glu)(n) + (n-1) H2O = (6S)-5,6,7,8-tetrahydrofolate + (n-1) L-glutamate</text>
        <dbReference type="Rhea" id="RHEA:56784"/>
        <dbReference type="Rhea" id="RHEA-COMP:14738"/>
        <dbReference type="ChEBI" id="CHEBI:15377"/>
        <dbReference type="ChEBI" id="CHEBI:29985"/>
        <dbReference type="ChEBI" id="CHEBI:57453"/>
        <dbReference type="ChEBI" id="CHEBI:141005"/>
        <dbReference type="EC" id="3.4.19.9"/>
    </reaction>
</comment>
<dbReference type="InterPro" id="IPR015527">
    <property type="entry name" value="Pept_C26_g-glut_hydrolase"/>
</dbReference>
<keyword evidence="5 7" id="KW-0378">Hydrolase</keyword>
<feature type="signal peptide" evidence="8">
    <location>
        <begin position="1"/>
        <end position="19"/>
    </location>
</feature>
<dbReference type="GeneID" id="117363100"/>
<evidence type="ECO:0000256" key="2">
    <source>
        <dbReference type="ARBA" id="ARBA00011083"/>
    </source>
</evidence>
<dbReference type="Pfam" id="PF07722">
    <property type="entry name" value="Peptidase_C26"/>
    <property type="match status" value="1"/>
</dbReference>
<evidence type="ECO:0000256" key="5">
    <source>
        <dbReference type="ARBA" id="ARBA00022801"/>
    </source>
</evidence>
<dbReference type="GO" id="GO:0005576">
    <property type="term" value="C:extracellular region"/>
    <property type="evidence" value="ECO:0007669"/>
    <property type="project" value="UniProtKB-SubCell"/>
</dbReference>
<keyword evidence="9" id="KW-1185">Reference proteome</keyword>
<dbReference type="AlphaFoldDB" id="A0A6P8RLV2"/>
<evidence type="ECO:0000256" key="4">
    <source>
        <dbReference type="ARBA" id="ARBA00022729"/>
    </source>
</evidence>
<comment type="subcellular location">
    <subcellularLocation>
        <location evidence="1">Secreted</location>
        <location evidence="1">Extracellular space</location>
    </subcellularLocation>
</comment>
<dbReference type="PROSITE" id="PS51273">
    <property type="entry name" value="GATASE_TYPE_1"/>
    <property type="match status" value="1"/>
</dbReference>
<protein>
    <recommendedName>
        <fullName evidence="7">folate gamma-glutamyl hydrolase</fullName>
        <ecNumber evidence="7">3.4.19.9</ecNumber>
    </recommendedName>
</protein>
<comment type="similarity">
    <text evidence="2">Belongs to the peptidase C26 family.</text>
</comment>
<dbReference type="Gene3D" id="3.40.50.880">
    <property type="match status" value="1"/>
</dbReference>
<sequence length="316" mass="35566">MLISAAAPFLLGLLYSSAAFPKPGTERINERPIIGILTQENTDETLKPFGKAYIPASYVKYLESAGCRVAPIRLTLPESEYEKLFYSINGILFPGGAVDLQKSNFAKAAKIFYRLALQVFHIGDYFPVWGTCLGLQLLTVLTAGENLLSDALAENVSLPLNLTDDAASSRMFSDFPPDLLKAMSQEKLTANFHHYGIGSQVFKANAKLREFYSVLSTNTDSLGKEYVSTIEGKVYPMYAVQWHPEVNRFEWEKDLAYPHSRNAVHLASFMADFFVNEARKSTHSFSSPEEEEMALIYHHHPMYVGNFSSYEQVYFF</sequence>
<dbReference type="GO" id="GO:0034722">
    <property type="term" value="F:gamma-glutamyl-peptidase activity"/>
    <property type="evidence" value="ECO:0007669"/>
    <property type="project" value="UniProtKB-UniRule"/>
</dbReference>
<evidence type="ECO:0000256" key="6">
    <source>
        <dbReference type="PIRSR" id="PIRSR615527-1"/>
    </source>
</evidence>
<dbReference type="PROSITE" id="PS51275">
    <property type="entry name" value="PEPTIDASE_C26_GGH"/>
    <property type="match status" value="1"/>
</dbReference>
<dbReference type="GO" id="GO:0046900">
    <property type="term" value="P:tetrahydrofolylpolyglutamate metabolic process"/>
    <property type="evidence" value="ECO:0007669"/>
    <property type="project" value="TreeGrafter"/>
</dbReference>
<keyword evidence="3" id="KW-0964">Secreted</keyword>
<dbReference type="InterPro" id="IPR011697">
    <property type="entry name" value="Peptidase_C26"/>
</dbReference>
<feature type="chain" id="PRO_5027625144" description="folate gamma-glutamyl hydrolase" evidence="8">
    <location>
        <begin position="20"/>
        <end position="316"/>
    </location>
</feature>
<dbReference type="RefSeq" id="XP_033806284.1">
    <property type="nucleotide sequence ID" value="XM_033950393.1"/>
</dbReference>
<dbReference type="InterPro" id="IPR029062">
    <property type="entry name" value="Class_I_gatase-like"/>
</dbReference>
<feature type="active site" description="Nucleophile" evidence="6 7">
    <location>
        <position position="132"/>
    </location>
</feature>
<evidence type="ECO:0000256" key="3">
    <source>
        <dbReference type="ARBA" id="ARBA00022525"/>
    </source>
</evidence>
<dbReference type="GO" id="GO:0005773">
    <property type="term" value="C:vacuole"/>
    <property type="evidence" value="ECO:0007669"/>
    <property type="project" value="TreeGrafter"/>
</dbReference>
<evidence type="ECO:0000313" key="10">
    <source>
        <dbReference type="RefSeq" id="XP_033806284.1"/>
    </source>
</evidence>
<evidence type="ECO:0000256" key="1">
    <source>
        <dbReference type="ARBA" id="ARBA00004239"/>
    </source>
</evidence>
<dbReference type="SUPFAM" id="SSF52317">
    <property type="entry name" value="Class I glutamine amidotransferase-like"/>
    <property type="match status" value="1"/>
</dbReference>
<dbReference type="Proteomes" id="UP000515159">
    <property type="component" value="Chromosome 6"/>
</dbReference>
<dbReference type="OrthoDB" id="64220at2759"/>
<dbReference type="PANTHER" id="PTHR11315">
    <property type="entry name" value="PROTEASE FAMILY C26 GAMMA-GLUTAMYL HYDROLASE"/>
    <property type="match status" value="1"/>
</dbReference>
<evidence type="ECO:0000313" key="9">
    <source>
        <dbReference type="Proteomes" id="UP000515159"/>
    </source>
</evidence>
<keyword evidence="4 8" id="KW-0732">Signal</keyword>
<feature type="active site" evidence="7">
    <location>
        <position position="243"/>
    </location>
</feature>
<dbReference type="PANTHER" id="PTHR11315:SF1">
    <property type="entry name" value="FOLATE GAMMA-GLUTAMYL HYDROLASE"/>
    <property type="match status" value="1"/>
</dbReference>
<dbReference type="KEGG" id="gsh:117363100"/>
<accession>A0A6P8RLV2</accession>
<dbReference type="FunFam" id="3.40.50.880:FF:000024">
    <property type="entry name" value="Folate gamma-glutamyl hydrolase"/>
    <property type="match status" value="1"/>
</dbReference>
<dbReference type="EC" id="3.4.19.9" evidence="7"/>
<feature type="active site" description="Proton donor" evidence="6">
    <location>
        <position position="243"/>
    </location>
</feature>
<name>A0A6P8RLV2_GEOSA</name>
<reference evidence="10" key="1">
    <citation type="submission" date="2025-08" db="UniProtKB">
        <authorList>
            <consortium name="RefSeq"/>
        </authorList>
    </citation>
    <scope>IDENTIFICATION</scope>
</reference>
<dbReference type="InParanoid" id="A0A6P8RLV2"/>
<gene>
    <name evidence="10" type="primary">LOC117363100</name>
</gene>
<proteinExistence type="inferred from homology"/>
<evidence type="ECO:0000256" key="7">
    <source>
        <dbReference type="PROSITE-ProRule" id="PRU00607"/>
    </source>
</evidence>